<protein>
    <submittedName>
        <fullName evidence="10">Amino-acid permease RocC</fullName>
    </submittedName>
</protein>
<feature type="transmembrane region" description="Helical" evidence="8">
    <location>
        <begin position="193"/>
        <end position="211"/>
    </location>
</feature>
<keyword evidence="7 8" id="KW-0472">Membrane</keyword>
<feature type="transmembrane region" description="Helical" evidence="8">
    <location>
        <begin position="159"/>
        <end position="181"/>
    </location>
</feature>
<dbReference type="Pfam" id="PF00324">
    <property type="entry name" value="AA_permease"/>
    <property type="match status" value="1"/>
</dbReference>
<dbReference type="EMBL" id="CP063687">
    <property type="protein sequence ID" value="QOY26446.1"/>
    <property type="molecule type" value="Genomic_DNA"/>
</dbReference>
<dbReference type="AlphaFoldDB" id="A0A7S7KPI5"/>
<keyword evidence="4 8" id="KW-0812">Transmembrane</keyword>
<evidence type="ECO:0000256" key="3">
    <source>
        <dbReference type="ARBA" id="ARBA00022475"/>
    </source>
</evidence>
<evidence type="ECO:0000256" key="4">
    <source>
        <dbReference type="ARBA" id="ARBA00022692"/>
    </source>
</evidence>
<gene>
    <name evidence="10" type="primary">rocC_1</name>
    <name evidence="10" type="ORF">BACVE_001409</name>
</gene>
<comment type="subcellular location">
    <subcellularLocation>
        <location evidence="1">Cell membrane</location>
        <topology evidence="1">Multi-pass membrane protein</topology>
    </subcellularLocation>
</comment>
<feature type="transmembrane region" description="Helical" evidence="8">
    <location>
        <begin position="51"/>
        <end position="72"/>
    </location>
</feature>
<evidence type="ECO:0000256" key="8">
    <source>
        <dbReference type="SAM" id="Phobius"/>
    </source>
</evidence>
<evidence type="ECO:0000256" key="1">
    <source>
        <dbReference type="ARBA" id="ARBA00004651"/>
    </source>
</evidence>
<feature type="transmembrane region" description="Helical" evidence="8">
    <location>
        <begin position="323"/>
        <end position="342"/>
    </location>
</feature>
<dbReference type="GO" id="GO:0005886">
    <property type="term" value="C:plasma membrane"/>
    <property type="evidence" value="ECO:0007669"/>
    <property type="project" value="UniProtKB-SubCell"/>
</dbReference>
<dbReference type="Gene3D" id="1.20.1740.10">
    <property type="entry name" value="Amino acid/polyamine transporter I"/>
    <property type="match status" value="1"/>
</dbReference>
<feature type="transmembrane region" description="Helical" evidence="8">
    <location>
        <begin position="118"/>
        <end position="139"/>
    </location>
</feature>
<evidence type="ECO:0000256" key="6">
    <source>
        <dbReference type="ARBA" id="ARBA00022989"/>
    </source>
</evidence>
<keyword evidence="2" id="KW-0813">Transport</keyword>
<feature type="transmembrane region" description="Helical" evidence="8">
    <location>
        <begin position="467"/>
        <end position="485"/>
    </location>
</feature>
<feature type="transmembrane region" description="Helical" evidence="8">
    <location>
        <begin position="78"/>
        <end position="98"/>
    </location>
</feature>
<proteinExistence type="predicted"/>
<evidence type="ECO:0000259" key="9">
    <source>
        <dbReference type="Pfam" id="PF00324"/>
    </source>
</evidence>
<evidence type="ECO:0000256" key="5">
    <source>
        <dbReference type="ARBA" id="ARBA00022970"/>
    </source>
</evidence>
<evidence type="ECO:0000256" key="7">
    <source>
        <dbReference type="ARBA" id="ARBA00023136"/>
    </source>
</evidence>
<dbReference type="GO" id="GO:0006865">
    <property type="term" value="P:amino acid transport"/>
    <property type="evidence" value="ECO:0007669"/>
    <property type="project" value="UniProtKB-KW"/>
</dbReference>
<keyword evidence="3" id="KW-1003">Cell membrane</keyword>
<feature type="transmembrane region" description="Helical" evidence="8">
    <location>
        <begin position="395"/>
        <end position="420"/>
    </location>
</feature>
<dbReference type="PANTHER" id="PTHR43495:SF5">
    <property type="entry name" value="GAMMA-AMINOBUTYRIC ACID PERMEASE"/>
    <property type="match status" value="1"/>
</dbReference>
<dbReference type="GO" id="GO:0055085">
    <property type="term" value="P:transmembrane transport"/>
    <property type="evidence" value="ECO:0007669"/>
    <property type="project" value="InterPro"/>
</dbReference>
<feature type="domain" description="Amino acid permease/ SLC12A" evidence="9">
    <location>
        <begin position="50"/>
        <end position="494"/>
    </location>
</feature>
<evidence type="ECO:0000313" key="10">
    <source>
        <dbReference type="EMBL" id="QOY26446.1"/>
    </source>
</evidence>
<dbReference type="PIRSF" id="PIRSF006060">
    <property type="entry name" value="AA_transporter"/>
    <property type="match status" value="1"/>
</dbReference>
<keyword evidence="6 8" id="KW-1133">Transmembrane helix</keyword>
<dbReference type="PANTHER" id="PTHR43495">
    <property type="entry name" value="GABA PERMEASE"/>
    <property type="match status" value="1"/>
</dbReference>
<feature type="transmembrane region" description="Helical" evidence="8">
    <location>
        <begin position="278"/>
        <end position="298"/>
    </location>
</feature>
<sequence length="500" mass="54736">MYILFKKPVRRNLVPFAGMRFFIRTALAESWKKMNNKNETNFQRSMKSRHLFMLSLGGVIGTGLFLSSGYTIHQAGPAGTIFAYLLGAGIVYLVMLCLGELSVAMPVTGAFHTYAKTYIGPATGFTVAWLYWLTWAVALGSEFTAAGLFMQRWFPHTSVWMWSAVFALFIFLLNAFSVKFFAESEFWFSSIKVLAILLFILLGGAAMFGLVPMKSGEAAPMLSNFTDGGSLFPNGFFPILMTMLSVNFAFSGTELIGIAAGESADPEKTVPRAIKTTVWRLALFFIGTIFVLSGMISIKEAGVIESPFVTVFDRVGVPYAADLMNFVILTALLSAANSGLYASSRMLWSLSKEGELHPAFARLTSKGIPFNALIFSMIGGILSLLSSVFAADTVYLVLVSVSGFAVVAVWMSIAASQFLFRRRFLTEGHQLSDLKYRTPGYPAVPIAAFLLCLASCIGIAFDPNQAIALYCGIAFMAVCYTAYYLKNRKSRARVQAVKSQ</sequence>
<feature type="transmembrane region" description="Helical" evidence="8">
    <location>
        <begin position="441"/>
        <end position="461"/>
    </location>
</feature>
<dbReference type="InterPro" id="IPR004841">
    <property type="entry name" value="AA-permease/SLC12A_dom"/>
</dbReference>
<dbReference type="PROSITE" id="PS00218">
    <property type="entry name" value="AMINO_ACID_PERMEASE_1"/>
    <property type="match status" value="1"/>
</dbReference>
<organism evidence="10 11">
    <name type="scientific">Bacillus velezensis</name>
    <dbReference type="NCBI Taxonomy" id="492670"/>
    <lineage>
        <taxon>Bacteria</taxon>
        <taxon>Bacillati</taxon>
        <taxon>Bacillota</taxon>
        <taxon>Bacilli</taxon>
        <taxon>Bacillales</taxon>
        <taxon>Bacillaceae</taxon>
        <taxon>Bacillus</taxon>
        <taxon>Bacillus amyloliquefaciens group</taxon>
    </lineage>
</organism>
<feature type="transmembrane region" description="Helical" evidence="8">
    <location>
        <begin position="231"/>
        <end position="250"/>
    </location>
</feature>
<evidence type="ECO:0000313" key="11">
    <source>
        <dbReference type="Proteomes" id="UP000587477"/>
    </source>
</evidence>
<dbReference type="FunFam" id="1.20.1740.10:FF:000001">
    <property type="entry name" value="Amino acid permease"/>
    <property type="match status" value="1"/>
</dbReference>
<dbReference type="InterPro" id="IPR004840">
    <property type="entry name" value="Amino_acid_permease_CS"/>
</dbReference>
<name>A0A7S7KPI5_BACVE</name>
<keyword evidence="5" id="KW-0029">Amino-acid transport</keyword>
<reference evidence="11" key="1">
    <citation type="submission" date="2020-10" db="EMBL/GenBank/DDBJ databases">
        <title>Complete genome sequence of Bacillus velezensis NST6.</title>
        <authorList>
            <person name="Choi J."/>
        </authorList>
    </citation>
    <scope>NUCLEOTIDE SEQUENCE [LARGE SCALE GENOMIC DNA]</scope>
    <source>
        <strain evidence="11">NST6</strain>
    </source>
</reference>
<dbReference type="Proteomes" id="UP000587477">
    <property type="component" value="Chromosome"/>
</dbReference>
<evidence type="ECO:0000256" key="2">
    <source>
        <dbReference type="ARBA" id="ARBA00022448"/>
    </source>
</evidence>
<feature type="transmembrane region" description="Helical" evidence="8">
    <location>
        <begin position="370"/>
        <end position="389"/>
    </location>
</feature>
<accession>A0A7S7KPI5</accession>